<name>A0ABT2YU76_9GAMM</name>
<comment type="caution">
    <text evidence="2">The sequence shown here is derived from an EMBL/GenBank/DDBJ whole genome shotgun (WGS) entry which is preliminary data.</text>
</comment>
<dbReference type="InterPro" id="IPR000595">
    <property type="entry name" value="cNMP-bd_dom"/>
</dbReference>
<dbReference type="SUPFAM" id="SSF51206">
    <property type="entry name" value="cAMP-binding domain-like"/>
    <property type="match status" value="1"/>
</dbReference>
<sequence length="196" mass="23124">MLSHQDAFIALRKSLESYAVISDDTWNELKQFCHYRELDKLSFLYKMGDVPNSFSYVYQGLFRCFICDDKGNEYNKIFFCEGMFPGSMTSLLTSSPSFLAIEAIEKSQIIEIEFAAFRQLLLEKEDLKLFQIAYLEKNWLLEKERREIEIVQENATSRYLRFLAEYPELESRIPQYHIASHLGITPTQLSRIRKKL</sequence>
<proteinExistence type="predicted"/>
<protein>
    <submittedName>
        <fullName evidence="2">Crp/Fnr family transcriptional regulator</fullName>
    </submittedName>
</protein>
<feature type="domain" description="Cyclic nucleotide-binding" evidence="1">
    <location>
        <begin position="34"/>
        <end position="138"/>
    </location>
</feature>
<dbReference type="Gene3D" id="2.60.120.10">
    <property type="entry name" value="Jelly Rolls"/>
    <property type="match status" value="1"/>
</dbReference>
<accession>A0ABT2YU76</accession>
<dbReference type="EMBL" id="JAOVZB010000005">
    <property type="protein sequence ID" value="MCV2403437.1"/>
    <property type="molecule type" value="Genomic_DNA"/>
</dbReference>
<reference evidence="2 3" key="1">
    <citation type="submission" date="2022-10" db="EMBL/GenBank/DDBJ databases">
        <title>Marinomonas transparenta sp. nov. and Marinomonas sargassi sp. nov., isolated from marine alga (Sargassum natans (L.) Gaillon).</title>
        <authorList>
            <person name="Wang Y."/>
        </authorList>
    </citation>
    <scope>NUCLEOTIDE SEQUENCE [LARGE SCALE GENOMIC DNA]</scope>
    <source>
        <strain evidence="2 3">C2222</strain>
    </source>
</reference>
<gene>
    <name evidence="2" type="ORF">OFY17_11160</name>
</gene>
<dbReference type="InterPro" id="IPR018490">
    <property type="entry name" value="cNMP-bd_dom_sf"/>
</dbReference>
<dbReference type="CDD" id="cd00038">
    <property type="entry name" value="CAP_ED"/>
    <property type="match status" value="1"/>
</dbReference>
<dbReference type="InterPro" id="IPR014710">
    <property type="entry name" value="RmlC-like_jellyroll"/>
</dbReference>
<dbReference type="Pfam" id="PF00027">
    <property type="entry name" value="cNMP_binding"/>
    <property type="match status" value="1"/>
</dbReference>
<dbReference type="RefSeq" id="WP_263530819.1">
    <property type="nucleotide sequence ID" value="NZ_JAOVZB010000005.1"/>
</dbReference>
<evidence type="ECO:0000313" key="2">
    <source>
        <dbReference type="EMBL" id="MCV2403437.1"/>
    </source>
</evidence>
<dbReference type="PROSITE" id="PS50042">
    <property type="entry name" value="CNMP_BINDING_3"/>
    <property type="match status" value="1"/>
</dbReference>
<keyword evidence="3" id="KW-1185">Reference proteome</keyword>
<dbReference type="Proteomes" id="UP001209713">
    <property type="component" value="Unassembled WGS sequence"/>
</dbReference>
<evidence type="ECO:0000259" key="1">
    <source>
        <dbReference type="PROSITE" id="PS50042"/>
    </source>
</evidence>
<organism evidence="2 3">
    <name type="scientific">Marinomonas sargassi</name>
    <dbReference type="NCBI Taxonomy" id="2984494"/>
    <lineage>
        <taxon>Bacteria</taxon>
        <taxon>Pseudomonadati</taxon>
        <taxon>Pseudomonadota</taxon>
        <taxon>Gammaproteobacteria</taxon>
        <taxon>Oceanospirillales</taxon>
        <taxon>Oceanospirillaceae</taxon>
        <taxon>Marinomonas</taxon>
    </lineage>
</organism>
<evidence type="ECO:0000313" key="3">
    <source>
        <dbReference type="Proteomes" id="UP001209713"/>
    </source>
</evidence>